<comment type="similarity">
    <text evidence="1">Belongs to the glycosyl hydrolase 16 family.</text>
</comment>
<dbReference type="PANTHER" id="PTHR10963:SF55">
    <property type="entry name" value="GLYCOSIDE HYDROLASE FAMILY 16 PROTEIN"/>
    <property type="match status" value="1"/>
</dbReference>
<proteinExistence type="inferred from homology"/>
<dbReference type="Proteomes" id="UP001165366">
    <property type="component" value="Unassembled WGS sequence"/>
</dbReference>
<feature type="domain" description="GH16" evidence="2">
    <location>
        <begin position="32"/>
        <end position="264"/>
    </location>
</feature>
<dbReference type="CDD" id="cd08023">
    <property type="entry name" value="GH16_laminarinase_like"/>
    <property type="match status" value="1"/>
</dbReference>
<keyword evidence="4" id="KW-1185">Reference proteome</keyword>
<dbReference type="SUPFAM" id="SSF49899">
    <property type="entry name" value="Concanavalin A-like lectins/glucanases"/>
    <property type="match status" value="1"/>
</dbReference>
<dbReference type="InterPro" id="IPR000757">
    <property type="entry name" value="Beta-glucanase-like"/>
</dbReference>
<dbReference type="InterPro" id="IPR013320">
    <property type="entry name" value="ConA-like_dom_sf"/>
</dbReference>
<protein>
    <submittedName>
        <fullName evidence="3">Glycoside hydrolase family 16 protein</fullName>
    </submittedName>
</protein>
<evidence type="ECO:0000313" key="4">
    <source>
        <dbReference type="Proteomes" id="UP001165366"/>
    </source>
</evidence>
<dbReference type="GO" id="GO:0016787">
    <property type="term" value="F:hydrolase activity"/>
    <property type="evidence" value="ECO:0007669"/>
    <property type="project" value="UniProtKB-KW"/>
</dbReference>
<accession>A0ABS9KDV9</accession>
<organism evidence="3 4">
    <name type="scientific">Rhodohalobacter sulfatireducens</name>
    <dbReference type="NCBI Taxonomy" id="2911366"/>
    <lineage>
        <taxon>Bacteria</taxon>
        <taxon>Pseudomonadati</taxon>
        <taxon>Balneolota</taxon>
        <taxon>Balneolia</taxon>
        <taxon>Balneolales</taxon>
        <taxon>Balneolaceae</taxon>
        <taxon>Rhodohalobacter</taxon>
    </lineage>
</organism>
<comment type="caution">
    <text evidence="3">The sequence shown here is derived from an EMBL/GenBank/DDBJ whole genome shotgun (WGS) entry which is preliminary data.</text>
</comment>
<evidence type="ECO:0000313" key="3">
    <source>
        <dbReference type="EMBL" id="MCG2588997.1"/>
    </source>
</evidence>
<dbReference type="PANTHER" id="PTHR10963">
    <property type="entry name" value="GLYCOSYL HYDROLASE-RELATED"/>
    <property type="match status" value="1"/>
</dbReference>
<name>A0ABS9KDV9_9BACT</name>
<reference evidence="3" key="1">
    <citation type="submission" date="2022-01" db="EMBL/GenBank/DDBJ databases">
        <authorList>
            <person name="Wang Y."/>
        </authorList>
    </citation>
    <scope>NUCLEOTIDE SEQUENCE</scope>
    <source>
        <strain evidence="3">WB101</strain>
    </source>
</reference>
<evidence type="ECO:0000256" key="1">
    <source>
        <dbReference type="ARBA" id="ARBA00006865"/>
    </source>
</evidence>
<dbReference type="EMBL" id="JAKLWS010000011">
    <property type="protein sequence ID" value="MCG2588997.1"/>
    <property type="molecule type" value="Genomic_DNA"/>
</dbReference>
<dbReference type="Gene3D" id="2.60.120.200">
    <property type="match status" value="1"/>
</dbReference>
<dbReference type="Pfam" id="PF00722">
    <property type="entry name" value="Glyco_hydro_16"/>
    <property type="match status" value="1"/>
</dbReference>
<dbReference type="InterPro" id="IPR050546">
    <property type="entry name" value="Glycosyl_Hydrlase_16"/>
</dbReference>
<keyword evidence="3" id="KW-0378">Hydrolase</keyword>
<sequence length="264" mass="31286">MREIIAVATLLIIANLIAETAFSQDYKLVWSEEFNGESIDSDTWNFWEGTAYNNELQYYTPRSKNAYVEEGKLYLEAHRENYRGMEYTSARISTDSTQIGWKYGRFEARLKMPEGKGFWPAFWLMPIRDIDWPKGGEIDIMEYRGNEPYTTSGAIHFWRGGCEGETLDCRRFFVKEFTTEESKLSEEFHIYALQWTEDELTWYFEDEIFQRIRFDEFDTEFNPFSTPFYIILNLAVGGDFLPNPDESTEFPQAFVVDYVRVYQK</sequence>
<reference evidence="3" key="2">
    <citation type="submission" date="2024-05" db="EMBL/GenBank/DDBJ databases">
        <title>Rhodohalobacter halophilus gen. nov., sp. nov., a moderately halophilic member of the family Balneolaceae.</title>
        <authorList>
            <person name="Xia J."/>
        </authorList>
    </citation>
    <scope>NUCLEOTIDE SEQUENCE</scope>
    <source>
        <strain evidence="3">WB101</strain>
    </source>
</reference>
<gene>
    <name evidence="3" type="ORF">L6773_10485</name>
</gene>
<dbReference type="RefSeq" id="WP_237854170.1">
    <property type="nucleotide sequence ID" value="NZ_JAKLWS010000011.1"/>
</dbReference>
<evidence type="ECO:0000259" key="2">
    <source>
        <dbReference type="PROSITE" id="PS51762"/>
    </source>
</evidence>
<dbReference type="PROSITE" id="PS51762">
    <property type="entry name" value="GH16_2"/>
    <property type="match status" value="1"/>
</dbReference>